<organism evidence="1 2">
    <name type="scientific">Rosa chinensis</name>
    <name type="common">China rose</name>
    <dbReference type="NCBI Taxonomy" id="74649"/>
    <lineage>
        <taxon>Eukaryota</taxon>
        <taxon>Viridiplantae</taxon>
        <taxon>Streptophyta</taxon>
        <taxon>Embryophyta</taxon>
        <taxon>Tracheophyta</taxon>
        <taxon>Spermatophyta</taxon>
        <taxon>Magnoliopsida</taxon>
        <taxon>eudicotyledons</taxon>
        <taxon>Gunneridae</taxon>
        <taxon>Pentapetalae</taxon>
        <taxon>rosids</taxon>
        <taxon>fabids</taxon>
        <taxon>Rosales</taxon>
        <taxon>Rosaceae</taxon>
        <taxon>Rosoideae</taxon>
        <taxon>Rosoideae incertae sedis</taxon>
        <taxon>Rosa</taxon>
    </lineage>
</organism>
<dbReference type="Pfam" id="PF10604">
    <property type="entry name" value="Polyketide_cyc2"/>
    <property type="match status" value="1"/>
</dbReference>
<dbReference type="InterPro" id="IPR023393">
    <property type="entry name" value="START-like_dom_sf"/>
</dbReference>
<dbReference type="PANTHER" id="PTHR33789:SF11">
    <property type="entry name" value="OS05G0202300 PROTEIN"/>
    <property type="match status" value="1"/>
</dbReference>
<dbReference type="InterPro" id="IPR053249">
    <property type="entry name" value="LFS"/>
</dbReference>
<dbReference type="PANTHER" id="PTHR33789">
    <property type="entry name" value="LACHRYMATORY-FACTOR SYNTHASE"/>
    <property type="match status" value="1"/>
</dbReference>
<protein>
    <submittedName>
        <fullName evidence="1">Putative polyketide cyclase/dehydrase, START-like domain-containing protein</fullName>
    </submittedName>
</protein>
<dbReference type="SUPFAM" id="SSF55961">
    <property type="entry name" value="Bet v1-like"/>
    <property type="match status" value="1"/>
</dbReference>
<dbReference type="AlphaFoldDB" id="A0A2P6PDN5"/>
<sequence length="121" mass="13769">MALEEPEKPKWGGQTSAKLKGSKEQEVWPLLADFCNMDKWFPGLHTCYQVGGVPGQPGLVRYCERGTDETTILWAKEKLLMIDPINQCMTYEIVDNNMGFESYVATMQLVPINNHGCKIEW</sequence>
<evidence type="ECO:0000313" key="1">
    <source>
        <dbReference type="EMBL" id="PRQ20041.1"/>
    </source>
</evidence>
<dbReference type="Gene3D" id="3.30.530.20">
    <property type="match status" value="1"/>
</dbReference>
<dbReference type="CDD" id="cd07821">
    <property type="entry name" value="PYR_PYL_RCAR_like"/>
    <property type="match status" value="1"/>
</dbReference>
<dbReference type="EMBL" id="PDCK01000045">
    <property type="protein sequence ID" value="PRQ20041.1"/>
    <property type="molecule type" value="Genomic_DNA"/>
</dbReference>
<dbReference type="InterPro" id="IPR019587">
    <property type="entry name" value="Polyketide_cyclase/dehydratase"/>
</dbReference>
<comment type="caution">
    <text evidence="1">The sequence shown here is derived from an EMBL/GenBank/DDBJ whole genome shotgun (WGS) entry which is preliminary data.</text>
</comment>
<proteinExistence type="predicted"/>
<reference evidence="1 2" key="1">
    <citation type="journal article" date="2018" name="Nat. Genet.">
        <title>The Rosa genome provides new insights in the design of modern roses.</title>
        <authorList>
            <person name="Bendahmane M."/>
        </authorList>
    </citation>
    <scope>NUCLEOTIDE SEQUENCE [LARGE SCALE GENOMIC DNA]</scope>
    <source>
        <strain evidence="2">cv. Old Blush</strain>
    </source>
</reference>
<evidence type="ECO:0000313" key="2">
    <source>
        <dbReference type="Proteomes" id="UP000238479"/>
    </source>
</evidence>
<keyword evidence="2" id="KW-1185">Reference proteome</keyword>
<gene>
    <name evidence="1" type="ORF">RchiOBHm_Chr7g0223821</name>
</gene>
<dbReference type="GO" id="GO:0004864">
    <property type="term" value="F:protein phosphatase inhibitor activity"/>
    <property type="evidence" value="ECO:0007669"/>
    <property type="project" value="UniProtKB-ARBA"/>
</dbReference>
<accession>A0A2P6PDN5</accession>
<name>A0A2P6PDN5_ROSCH</name>
<dbReference type="OMA" id="EERTFTH"/>
<dbReference type="Gramene" id="PRQ20041">
    <property type="protein sequence ID" value="PRQ20041"/>
    <property type="gene ID" value="RchiOBHm_Chr7g0223821"/>
</dbReference>
<dbReference type="Proteomes" id="UP000238479">
    <property type="component" value="Chromosome 7"/>
</dbReference>